<evidence type="ECO:0000256" key="4">
    <source>
        <dbReference type="ARBA" id="ARBA00023136"/>
    </source>
</evidence>
<keyword evidence="2 5" id="KW-0812">Transmembrane</keyword>
<gene>
    <name evidence="7" type="ORF">Plil01_000525800</name>
</gene>
<evidence type="ECO:0000256" key="1">
    <source>
        <dbReference type="ARBA" id="ARBA00004141"/>
    </source>
</evidence>
<evidence type="ECO:0000256" key="2">
    <source>
        <dbReference type="ARBA" id="ARBA00022692"/>
    </source>
</evidence>
<accession>A0A9W6WT99</accession>
<feature type="transmembrane region" description="Helical" evidence="5">
    <location>
        <begin position="22"/>
        <end position="40"/>
    </location>
</feature>
<dbReference type="OrthoDB" id="127343at2759"/>
<keyword evidence="4 5" id="KW-0472">Membrane</keyword>
<evidence type="ECO:0000256" key="5">
    <source>
        <dbReference type="SAM" id="Phobius"/>
    </source>
</evidence>
<reference evidence="7" key="1">
    <citation type="submission" date="2023-04" db="EMBL/GenBank/DDBJ databases">
        <title>Phytophthora lilii NBRC 32176.</title>
        <authorList>
            <person name="Ichikawa N."/>
            <person name="Sato H."/>
            <person name="Tonouchi N."/>
        </authorList>
    </citation>
    <scope>NUCLEOTIDE SEQUENCE</scope>
    <source>
        <strain evidence="7">NBRC 32176</strain>
    </source>
</reference>
<keyword evidence="3 5" id="KW-1133">Transmembrane helix</keyword>
<proteinExistence type="predicted"/>
<feature type="transmembrane region" description="Helical" evidence="5">
    <location>
        <begin position="61"/>
        <end position="81"/>
    </location>
</feature>
<dbReference type="Pfam" id="PF00520">
    <property type="entry name" value="Ion_trans"/>
    <property type="match status" value="1"/>
</dbReference>
<comment type="caution">
    <text evidence="7">The sequence shown here is derived from an EMBL/GenBank/DDBJ whole genome shotgun (WGS) entry which is preliminary data.</text>
</comment>
<keyword evidence="8" id="KW-1185">Reference proteome</keyword>
<dbReference type="Gene3D" id="1.20.120.350">
    <property type="entry name" value="Voltage-gated potassium channels. Chain C"/>
    <property type="match status" value="1"/>
</dbReference>
<dbReference type="Proteomes" id="UP001165083">
    <property type="component" value="Unassembled WGS sequence"/>
</dbReference>
<comment type="subcellular location">
    <subcellularLocation>
        <location evidence="1">Membrane</location>
        <topology evidence="1">Multi-pass membrane protein</topology>
    </subcellularLocation>
</comment>
<sequence length="157" mass="17578">MAGWPPQGEVGSGIFLLLKTTTFYFFPQVVGAEYALFWLSRENPIRCWCIRVTLNAYFDRFILACIVVNSIVLAAVDFSVVDDKLNPVSYGKTFKDGKVVEAYSLANHVVEVLEQHVFTATFSAECMLKVVALGFSGDGSYLRDPWNTLDFTLLSTR</sequence>
<dbReference type="InterPro" id="IPR043203">
    <property type="entry name" value="VGCC_Ca_Na"/>
</dbReference>
<evidence type="ECO:0000256" key="3">
    <source>
        <dbReference type="ARBA" id="ARBA00022989"/>
    </source>
</evidence>
<evidence type="ECO:0000313" key="8">
    <source>
        <dbReference type="Proteomes" id="UP001165083"/>
    </source>
</evidence>
<dbReference type="AlphaFoldDB" id="A0A9W6WT99"/>
<protein>
    <submittedName>
        <fullName evidence="7">Unnamed protein product</fullName>
    </submittedName>
</protein>
<dbReference type="InterPro" id="IPR027359">
    <property type="entry name" value="Volt_channel_dom_sf"/>
</dbReference>
<dbReference type="PANTHER" id="PTHR10037:SF62">
    <property type="entry name" value="SODIUM CHANNEL PROTEIN 60E"/>
    <property type="match status" value="1"/>
</dbReference>
<evidence type="ECO:0000313" key="7">
    <source>
        <dbReference type="EMBL" id="GMF15363.1"/>
    </source>
</evidence>
<evidence type="ECO:0000259" key="6">
    <source>
        <dbReference type="Pfam" id="PF00520"/>
    </source>
</evidence>
<dbReference type="PANTHER" id="PTHR10037">
    <property type="entry name" value="VOLTAGE-GATED CATION CHANNEL CALCIUM AND SODIUM"/>
    <property type="match status" value="1"/>
</dbReference>
<dbReference type="EMBL" id="BSXW01000221">
    <property type="protein sequence ID" value="GMF15363.1"/>
    <property type="molecule type" value="Genomic_DNA"/>
</dbReference>
<dbReference type="InterPro" id="IPR005821">
    <property type="entry name" value="Ion_trans_dom"/>
</dbReference>
<name>A0A9W6WT99_9STRA</name>
<dbReference type="GO" id="GO:0001518">
    <property type="term" value="C:voltage-gated sodium channel complex"/>
    <property type="evidence" value="ECO:0007669"/>
    <property type="project" value="TreeGrafter"/>
</dbReference>
<organism evidence="7 8">
    <name type="scientific">Phytophthora lilii</name>
    <dbReference type="NCBI Taxonomy" id="2077276"/>
    <lineage>
        <taxon>Eukaryota</taxon>
        <taxon>Sar</taxon>
        <taxon>Stramenopiles</taxon>
        <taxon>Oomycota</taxon>
        <taxon>Peronosporomycetes</taxon>
        <taxon>Peronosporales</taxon>
        <taxon>Peronosporaceae</taxon>
        <taxon>Phytophthora</taxon>
    </lineage>
</organism>
<dbReference type="GO" id="GO:0005248">
    <property type="term" value="F:voltage-gated sodium channel activity"/>
    <property type="evidence" value="ECO:0007669"/>
    <property type="project" value="TreeGrafter"/>
</dbReference>
<feature type="domain" description="Ion transport" evidence="6">
    <location>
        <begin position="56"/>
        <end position="154"/>
    </location>
</feature>